<dbReference type="EMBL" id="MSZX01000001">
    <property type="protein sequence ID" value="OPA81562.1"/>
    <property type="molecule type" value="Genomic_DNA"/>
</dbReference>
<dbReference type="SUPFAM" id="SSF52833">
    <property type="entry name" value="Thioredoxin-like"/>
    <property type="match status" value="1"/>
</dbReference>
<gene>
    <name evidence="7" type="ORF">BVG16_03735</name>
</gene>
<reference evidence="7 8" key="1">
    <citation type="submission" date="2017-01" db="EMBL/GenBank/DDBJ databases">
        <title>Genome analysis of Paenibacillus selenitrireducens ES3-24.</title>
        <authorList>
            <person name="Xu D."/>
            <person name="Yao R."/>
            <person name="Zheng S."/>
        </authorList>
    </citation>
    <scope>NUCLEOTIDE SEQUENCE [LARGE SCALE GENOMIC DNA]</scope>
    <source>
        <strain evidence="7 8">ES3-24</strain>
    </source>
</reference>
<evidence type="ECO:0000313" key="7">
    <source>
        <dbReference type="EMBL" id="OPA81562.1"/>
    </source>
</evidence>
<dbReference type="GO" id="GO:0016491">
    <property type="term" value="F:oxidoreductase activity"/>
    <property type="evidence" value="ECO:0007669"/>
    <property type="project" value="UniProtKB-KW"/>
</dbReference>
<evidence type="ECO:0000256" key="3">
    <source>
        <dbReference type="ARBA" id="ARBA00023002"/>
    </source>
</evidence>
<evidence type="ECO:0000256" key="1">
    <source>
        <dbReference type="ARBA" id="ARBA00005791"/>
    </source>
</evidence>
<proteinExistence type="inferred from homology"/>
<dbReference type="Proteomes" id="UP000190188">
    <property type="component" value="Unassembled WGS sequence"/>
</dbReference>
<keyword evidence="4" id="KW-1015">Disulfide bond</keyword>
<dbReference type="PANTHER" id="PTHR13887">
    <property type="entry name" value="GLUTATHIONE S-TRANSFERASE KAPPA"/>
    <property type="match status" value="1"/>
</dbReference>
<evidence type="ECO:0000256" key="4">
    <source>
        <dbReference type="ARBA" id="ARBA00023157"/>
    </source>
</evidence>
<keyword evidence="8" id="KW-1185">Reference proteome</keyword>
<protein>
    <recommendedName>
        <fullName evidence="6">Thioredoxin domain-containing protein</fullName>
    </recommendedName>
</protein>
<comment type="caution">
    <text evidence="7">The sequence shown here is derived from an EMBL/GenBank/DDBJ whole genome shotgun (WGS) entry which is preliminary data.</text>
</comment>
<dbReference type="InterPro" id="IPR036249">
    <property type="entry name" value="Thioredoxin-like_sf"/>
</dbReference>
<evidence type="ECO:0000256" key="5">
    <source>
        <dbReference type="ARBA" id="ARBA00023284"/>
    </source>
</evidence>
<dbReference type="InterPro" id="IPR013766">
    <property type="entry name" value="Thioredoxin_domain"/>
</dbReference>
<keyword evidence="5" id="KW-0676">Redox-active center</keyword>
<sequence>MFIAVVVVVLIGALVVLNNLQPSKADTPPAAGKVYDISTEGQPTIGKPDAKVEVVEFGDFKCPTCRQFETDTFPKLKEQYIDTGKVKLTFINFSFMSQTMGLKDNDSRRAAMFGEAVYKQNPEAFWTYYQELYKNQGDEREAWATEEFLSNIVKQIPGIDVEKVKKDVQDDVNKSELDKDHSIVNRLGISSTPSLFVNGQLSPGYTLDALTPLIEAELAK</sequence>
<name>A0A1T2XP12_9BACL</name>
<dbReference type="InterPro" id="IPR012336">
    <property type="entry name" value="Thioredoxin-like_fold"/>
</dbReference>
<dbReference type="STRING" id="1324314.BVG16_03735"/>
<evidence type="ECO:0000259" key="6">
    <source>
        <dbReference type="PROSITE" id="PS51352"/>
    </source>
</evidence>
<organism evidence="7 8">
    <name type="scientific">Paenibacillus selenitireducens</name>
    <dbReference type="NCBI Taxonomy" id="1324314"/>
    <lineage>
        <taxon>Bacteria</taxon>
        <taxon>Bacillati</taxon>
        <taxon>Bacillota</taxon>
        <taxon>Bacilli</taxon>
        <taxon>Bacillales</taxon>
        <taxon>Paenibacillaceae</taxon>
        <taxon>Paenibacillus</taxon>
    </lineage>
</organism>
<keyword evidence="2" id="KW-0732">Signal</keyword>
<dbReference type="Gene3D" id="3.40.30.10">
    <property type="entry name" value="Glutaredoxin"/>
    <property type="match status" value="1"/>
</dbReference>
<comment type="similarity">
    <text evidence="1">Belongs to the thioredoxin family. DsbA subfamily.</text>
</comment>
<accession>A0A1T2XP12</accession>
<dbReference type="PROSITE" id="PS51352">
    <property type="entry name" value="THIOREDOXIN_2"/>
    <property type="match status" value="1"/>
</dbReference>
<evidence type="ECO:0000256" key="2">
    <source>
        <dbReference type="ARBA" id="ARBA00022729"/>
    </source>
</evidence>
<dbReference type="AlphaFoldDB" id="A0A1T2XP12"/>
<keyword evidence="3" id="KW-0560">Oxidoreductase</keyword>
<dbReference type="PANTHER" id="PTHR13887:SF14">
    <property type="entry name" value="DISULFIDE BOND FORMATION PROTEIN D"/>
    <property type="match status" value="1"/>
</dbReference>
<evidence type="ECO:0000313" key="8">
    <source>
        <dbReference type="Proteomes" id="UP000190188"/>
    </source>
</evidence>
<feature type="domain" description="Thioredoxin" evidence="6">
    <location>
        <begin position="15"/>
        <end position="219"/>
    </location>
</feature>
<dbReference type="Pfam" id="PF13462">
    <property type="entry name" value="Thioredoxin_4"/>
    <property type="match status" value="1"/>
</dbReference>